<proteinExistence type="predicted"/>
<dbReference type="InterPro" id="IPR032675">
    <property type="entry name" value="LRR_dom_sf"/>
</dbReference>
<protein>
    <recommendedName>
        <fullName evidence="6">LRRNT domain-containing protein</fullName>
    </recommendedName>
</protein>
<dbReference type="OrthoDB" id="6108952at2759"/>
<gene>
    <name evidence="4" type="ORF">MCOR_42199</name>
</gene>
<accession>A0A6J8DL36</accession>
<dbReference type="PANTHER" id="PTHR45712:SF22">
    <property type="entry name" value="INSULIN-LIKE GROWTH FACTOR-BINDING PROTEIN COMPLEX ACID LABILE SUBUNIT"/>
    <property type="match status" value="1"/>
</dbReference>
<dbReference type="EMBL" id="CACVKT020007608">
    <property type="protein sequence ID" value="CAC5408846.1"/>
    <property type="molecule type" value="Genomic_DNA"/>
</dbReference>
<dbReference type="InterPro" id="IPR001611">
    <property type="entry name" value="Leu-rich_rpt"/>
</dbReference>
<dbReference type="SMART" id="SM00369">
    <property type="entry name" value="LRR_TYP"/>
    <property type="match status" value="4"/>
</dbReference>
<organism evidence="4 5">
    <name type="scientific">Mytilus coruscus</name>
    <name type="common">Sea mussel</name>
    <dbReference type="NCBI Taxonomy" id="42192"/>
    <lineage>
        <taxon>Eukaryota</taxon>
        <taxon>Metazoa</taxon>
        <taxon>Spiralia</taxon>
        <taxon>Lophotrochozoa</taxon>
        <taxon>Mollusca</taxon>
        <taxon>Bivalvia</taxon>
        <taxon>Autobranchia</taxon>
        <taxon>Pteriomorphia</taxon>
        <taxon>Mytilida</taxon>
        <taxon>Mytiloidea</taxon>
        <taxon>Mytilidae</taxon>
        <taxon>Mytilinae</taxon>
        <taxon>Mytilus</taxon>
    </lineage>
</organism>
<dbReference type="Pfam" id="PF13855">
    <property type="entry name" value="LRR_8"/>
    <property type="match status" value="1"/>
</dbReference>
<dbReference type="PANTHER" id="PTHR45712">
    <property type="entry name" value="AGAP008170-PA"/>
    <property type="match status" value="1"/>
</dbReference>
<evidence type="ECO:0000256" key="1">
    <source>
        <dbReference type="ARBA" id="ARBA00022614"/>
    </source>
</evidence>
<evidence type="ECO:0008006" key="6">
    <source>
        <dbReference type="Google" id="ProtNLM"/>
    </source>
</evidence>
<name>A0A6J8DL36_MYTCO</name>
<evidence type="ECO:0000256" key="3">
    <source>
        <dbReference type="SAM" id="SignalP"/>
    </source>
</evidence>
<dbReference type="FunFam" id="3.80.10.10:FF:000082">
    <property type="entry name" value="Leucine-rich repeat-containing 24"/>
    <property type="match status" value="1"/>
</dbReference>
<dbReference type="InterPro" id="IPR050333">
    <property type="entry name" value="SLRP"/>
</dbReference>
<dbReference type="AlphaFoldDB" id="A0A6J8DL36"/>
<sequence>MKTMYSPVAVALLFIAVSFEVDLPCPYRCTCEKDYYYTNIDCKNKGLTVCPSYFPTRSSYIYLQDNQITTVQQGAFQNLEVLFSIYLQDNEITLIEQGAFQNLSNLGKIYLQDNEITTIEQGAFQNLRGLYKIYLQNNLITAVNGTLQGLTSLSYV</sequence>
<dbReference type="GO" id="GO:0005615">
    <property type="term" value="C:extracellular space"/>
    <property type="evidence" value="ECO:0007669"/>
    <property type="project" value="TreeGrafter"/>
</dbReference>
<reference evidence="4 5" key="1">
    <citation type="submission" date="2020-06" db="EMBL/GenBank/DDBJ databases">
        <authorList>
            <person name="Li R."/>
            <person name="Bekaert M."/>
        </authorList>
    </citation>
    <scope>NUCLEOTIDE SEQUENCE [LARGE SCALE GENOMIC DNA]</scope>
    <source>
        <strain evidence="5">wild</strain>
    </source>
</reference>
<dbReference type="Proteomes" id="UP000507470">
    <property type="component" value="Unassembled WGS sequence"/>
</dbReference>
<keyword evidence="3" id="KW-0732">Signal</keyword>
<evidence type="ECO:0000313" key="5">
    <source>
        <dbReference type="Proteomes" id="UP000507470"/>
    </source>
</evidence>
<dbReference type="Gene3D" id="3.80.10.10">
    <property type="entry name" value="Ribonuclease Inhibitor"/>
    <property type="match status" value="1"/>
</dbReference>
<dbReference type="InterPro" id="IPR003591">
    <property type="entry name" value="Leu-rich_rpt_typical-subtyp"/>
</dbReference>
<dbReference type="SUPFAM" id="SSF52058">
    <property type="entry name" value="L domain-like"/>
    <property type="match status" value="1"/>
</dbReference>
<keyword evidence="2" id="KW-0677">Repeat</keyword>
<evidence type="ECO:0000313" key="4">
    <source>
        <dbReference type="EMBL" id="CAC5408846.1"/>
    </source>
</evidence>
<feature type="signal peptide" evidence="3">
    <location>
        <begin position="1"/>
        <end position="18"/>
    </location>
</feature>
<keyword evidence="5" id="KW-1185">Reference proteome</keyword>
<keyword evidence="1" id="KW-0433">Leucine-rich repeat</keyword>
<feature type="chain" id="PRO_5026663512" description="LRRNT domain-containing protein" evidence="3">
    <location>
        <begin position="19"/>
        <end position="156"/>
    </location>
</feature>
<evidence type="ECO:0000256" key="2">
    <source>
        <dbReference type="ARBA" id="ARBA00022737"/>
    </source>
</evidence>